<dbReference type="Proteomes" id="UP001162029">
    <property type="component" value="Unassembled WGS sequence"/>
</dbReference>
<reference evidence="2" key="1">
    <citation type="submission" date="2022-12" db="EMBL/GenBank/DDBJ databases">
        <authorList>
            <person name="Webb A."/>
        </authorList>
    </citation>
    <scope>NUCLEOTIDE SEQUENCE</scope>
    <source>
        <strain evidence="2">Pd1</strain>
    </source>
</reference>
<dbReference type="AlphaFoldDB" id="A0AAV0TZK9"/>
<evidence type="ECO:0000256" key="1">
    <source>
        <dbReference type="SAM" id="MobiDB-lite"/>
    </source>
</evidence>
<sequence length="72" mass="8032">MALVSKSWYEALNELVARYQRDTMQLTFNFGSKQNYGYPTRGSTSRTSSTGPSGPNGTFRWSQTTGLELVTT</sequence>
<protein>
    <submittedName>
        <fullName evidence="2">Uncharacterized protein</fullName>
    </submittedName>
</protein>
<organism evidence="2 3">
    <name type="scientific">Peronospora destructor</name>
    <dbReference type="NCBI Taxonomy" id="86335"/>
    <lineage>
        <taxon>Eukaryota</taxon>
        <taxon>Sar</taxon>
        <taxon>Stramenopiles</taxon>
        <taxon>Oomycota</taxon>
        <taxon>Peronosporomycetes</taxon>
        <taxon>Peronosporales</taxon>
        <taxon>Peronosporaceae</taxon>
        <taxon>Peronospora</taxon>
    </lineage>
</organism>
<feature type="compositionally biased region" description="Low complexity" evidence="1">
    <location>
        <begin position="37"/>
        <end position="58"/>
    </location>
</feature>
<accession>A0AAV0TZK9</accession>
<gene>
    <name evidence="2" type="ORF">PDE001_LOCUS4010</name>
</gene>
<evidence type="ECO:0000313" key="2">
    <source>
        <dbReference type="EMBL" id="CAI5728371.1"/>
    </source>
</evidence>
<evidence type="ECO:0000313" key="3">
    <source>
        <dbReference type="Proteomes" id="UP001162029"/>
    </source>
</evidence>
<feature type="compositionally biased region" description="Polar residues" evidence="1">
    <location>
        <begin position="59"/>
        <end position="72"/>
    </location>
</feature>
<dbReference type="EMBL" id="CANTFM010000702">
    <property type="protein sequence ID" value="CAI5728371.1"/>
    <property type="molecule type" value="Genomic_DNA"/>
</dbReference>
<feature type="region of interest" description="Disordered" evidence="1">
    <location>
        <begin position="37"/>
        <end position="72"/>
    </location>
</feature>
<comment type="caution">
    <text evidence="2">The sequence shown here is derived from an EMBL/GenBank/DDBJ whole genome shotgun (WGS) entry which is preliminary data.</text>
</comment>
<keyword evidence="3" id="KW-1185">Reference proteome</keyword>
<proteinExistence type="predicted"/>
<name>A0AAV0TZK9_9STRA</name>